<accession>A0A7R9G6H5</accession>
<sequence>MGRGMAPEIANVAARELPPLSAVASPSYGEVVLVTGGSGFLGQHVIKHLHERDPRVREIRILDLVPFLKLLGNSSTLACNMRDSDRTLLKNQYV</sequence>
<dbReference type="InterPro" id="IPR036291">
    <property type="entry name" value="NAD(P)-bd_dom_sf"/>
</dbReference>
<dbReference type="Gene3D" id="3.40.50.720">
    <property type="entry name" value="NAD(P)-binding Rossmann-like Domain"/>
    <property type="match status" value="1"/>
</dbReference>
<evidence type="ECO:0000313" key="2">
    <source>
        <dbReference type="EMBL" id="CAD7267518.1"/>
    </source>
</evidence>
<reference evidence="2" key="1">
    <citation type="submission" date="2020-11" db="EMBL/GenBank/DDBJ databases">
        <authorList>
            <person name="Tran Van P."/>
        </authorList>
    </citation>
    <scope>NUCLEOTIDE SEQUENCE</scope>
</reference>
<dbReference type="GO" id="GO:0006694">
    <property type="term" value="P:steroid biosynthetic process"/>
    <property type="evidence" value="ECO:0007669"/>
    <property type="project" value="InterPro"/>
</dbReference>
<dbReference type="AlphaFoldDB" id="A0A7R9G6H5"/>
<evidence type="ECO:0000259" key="1">
    <source>
        <dbReference type="Pfam" id="PF01073"/>
    </source>
</evidence>
<feature type="domain" description="3-beta hydroxysteroid dehydrogenase/isomerase" evidence="1">
    <location>
        <begin position="33"/>
        <end position="76"/>
    </location>
</feature>
<gene>
    <name evidence="2" type="ORF">TSIB3V08_LOCUS11523</name>
</gene>
<dbReference type="SUPFAM" id="SSF51735">
    <property type="entry name" value="NAD(P)-binding Rossmann-fold domains"/>
    <property type="match status" value="1"/>
</dbReference>
<dbReference type="InterPro" id="IPR002225">
    <property type="entry name" value="3Beta_OHSteriod_DH/Estase"/>
</dbReference>
<name>A0A7R9G6H5_TIMSH</name>
<organism evidence="2">
    <name type="scientific">Timema shepardi</name>
    <name type="common">Walking stick</name>
    <dbReference type="NCBI Taxonomy" id="629360"/>
    <lineage>
        <taxon>Eukaryota</taxon>
        <taxon>Metazoa</taxon>
        <taxon>Ecdysozoa</taxon>
        <taxon>Arthropoda</taxon>
        <taxon>Hexapoda</taxon>
        <taxon>Insecta</taxon>
        <taxon>Pterygota</taxon>
        <taxon>Neoptera</taxon>
        <taxon>Polyneoptera</taxon>
        <taxon>Phasmatodea</taxon>
        <taxon>Timematodea</taxon>
        <taxon>Timematoidea</taxon>
        <taxon>Timematidae</taxon>
        <taxon>Timema</taxon>
    </lineage>
</organism>
<proteinExistence type="predicted"/>
<dbReference type="Pfam" id="PF01073">
    <property type="entry name" value="3Beta_HSD"/>
    <property type="match status" value="1"/>
</dbReference>
<dbReference type="EMBL" id="OC009448">
    <property type="protein sequence ID" value="CAD7267518.1"/>
    <property type="molecule type" value="Genomic_DNA"/>
</dbReference>
<protein>
    <recommendedName>
        <fullName evidence="1">3-beta hydroxysteroid dehydrogenase/isomerase domain-containing protein</fullName>
    </recommendedName>
</protein>
<dbReference type="GO" id="GO:0016616">
    <property type="term" value="F:oxidoreductase activity, acting on the CH-OH group of donors, NAD or NADP as acceptor"/>
    <property type="evidence" value="ECO:0007669"/>
    <property type="project" value="InterPro"/>
</dbReference>